<evidence type="ECO:0000313" key="2">
    <source>
        <dbReference type="Proteomes" id="UP000325291"/>
    </source>
</evidence>
<sequence length="211" mass="23255">MTGLVTDNRFRSLTEVEAYWEGLRMGDAVPRRADIDPRGIENALEYAFVLERIAPGLARLRIAGMHLNDLMGMEMRGMPISAMVQPTGRTGFARTLEAVMSRPAVARITLSAQTGIGKPSLDGRMLLLPLLSDMGEITRVLGCFETHGQIGRAPRRFSVTQTDLRNLPGQGSRKALPPQRAEAGFAEGQRRFDRPRPGLRPGYLRLVKSDG</sequence>
<dbReference type="AlphaFoldDB" id="A0A5A9ZVW2"/>
<protein>
    <submittedName>
        <fullName evidence="1">PAS domain-containing protein</fullName>
    </submittedName>
</protein>
<gene>
    <name evidence="1" type="ORF">FLO80_01645</name>
</gene>
<comment type="caution">
    <text evidence="1">The sequence shown here is derived from an EMBL/GenBank/DDBJ whole genome shotgun (WGS) entry which is preliminary data.</text>
</comment>
<dbReference type="Proteomes" id="UP000325291">
    <property type="component" value="Unassembled WGS sequence"/>
</dbReference>
<evidence type="ECO:0000313" key="1">
    <source>
        <dbReference type="EMBL" id="KAA0921191.1"/>
    </source>
</evidence>
<accession>A0A5A9ZVW2</accession>
<organism evidence="1 2">
    <name type="scientific">Aquicoccus porphyridii</name>
    <dbReference type="NCBI Taxonomy" id="1852029"/>
    <lineage>
        <taxon>Bacteria</taxon>
        <taxon>Pseudomonadati</taxon>
        <taxon>Pseudomonadota</taxon>
        <taxon>Alphaproteobacteria</taxon>
        <taxon>Rhodobacterales</taxon>
        <taxon>Paracoccaceae</taxon>
        <taxon>Aquicoccus</taxon>
    </lineage>
</organism>
<dbReference type="Pfam" id="PF07310">
    <property type="entry name" value="PAS_5"/>
    <property type="match status" value="1"/>
</dbReference>
<proteinExistence type="predicted"/>
<reference evidence="1 2" key="1">
    <citation type="submission" date="2019-07" db="EMBL/GenBank/DDBJ databases">
        <title>Aquicoccus porphyridii gen. nov., sp. nov., isolated from a small marine red alga, Porphyridium marinum.</title>
        <authorList>
            <person name="Liu L."/>
        </authorList>
    </citation>
    <scope>NUCLEOTIDE SEQUENCE [LARGE SCALE GENOMIC DNA]</scope>
    <source>
        <strain evidence="1 2">L1 8-17</strain>
    </source>
</reference>
<dbReference type="EMBL" id="VINQ01000001">
    <property type="protein sequence ID" value="KAA0921191.1"/>
    <property type="molecule type" value="Genomic_DNA"/>
</dbReference>
<keyword evidence="2" id="KW-1185">Reference proteome</keyword>
<dbReference type="InterPro" id="IPR009922">
    <property type="entry name" value="DUF1457"/>
</dbReference>
<name>A0A5A9ZVW2_9RHOB</name>